<comment type="caution">
    <text evidence="2">The sequence shown here is derived from an EMBL/GenBank/DDBJ whole genome shotgun (WGS) entry which is preliminary data.</text>
</comment>
<dbReference type="EMBL" id="AMCI01004933">
    <property type="protein sequence ID" value="EJW97116.1"/>
    <property type="molecule type" value="Genomic_DNA"/>
</dbReference>
<reference evidence="2" key="1">
    <citation type="journal article" date="2012" name="PLoS ONE">
        <title>Gene sets for utilization of primary and secondary nutrition supplies in the distal gut of endangered iberian lynx.</title>
        <authorList>
            <person name="Alcaide M."/>
            <person name="Messina E."/>
            <person name="Richter M."/>
            <person name="Bargiela R."/>
            <person name="Peplies J."/>
            <person name="Huws S.A."/>
            <person name="Newbold C.J."/>
            <person name="Golyshin P.N."/>
            <person name="Simon M.A."/>
            <person name="Lopez G."/>
            <person name="Yakimov M.M."/>
            <person name="Ferrer M."/>
        </authorList>
    </citation>
    <scope>NUCLEOTIDE SEQUENCE</scope>
</reference>
<gene>
    <name evidence="2" type="ORF">EVA_14777</name>
</gene>
<feature type="compositionally biased region" description="Polar residues" evidence="1">
    <location>
        <begin position="9"/>
        <end position="19"/>
    </location>
</feature>
<evidence type="ECO:0000256" key="1">
    <source>
        <dbReference type="SAM" id="MobiDB-lite"/>
    </source>
</evidence>
<dbReference type="AlphaFoldDB" id="J9FQA5"/>
<feature type="compositionally biased region" description="Polar residues" evidence="1">
    <location>
        <begin position="58"/>
        <end position="68"/>
    </location>
</feature>
<feature type="region of interest" description="Disordered" evidence="1">
    <location>
        <begin position="1"/>
        <end position="75"/>
    </location>
</feature>
<feature type="non-terminal residue" evidence="2">
    <location>
        <position position="75"/>
    </location>
</feature>
<evidence type="ECO:0000313" key="2">
    <source>
        <dbReference type="EMBL" id="EJW97116.1"/>
    </source>
</evidence>
<feature type="compositionally biased region" description="Basic and acidic residues" evidence="1">
    <location>
        <begin position="33"/>
        <end position="55"/>
    </location>
</feature>
<proteinExistence type="predicted"/>
<protein>
    <submittedName>
        <fullName evidence="2">Uncharacterized protein</fullName>
    </submittedName>
</protein>
<name>J9FQA5_9ZZZZ</name>
<accession>J9FQA5</accession>
<organism evidence="2">
    <name type="scientific">gut metagenome</name>
    <dbReference type="NCBI Taxonomy" id="749906"/>
    <lineage>
        <taxon>unclassified sequences</taxon>
        <taxon>metagenomes</taxon>
        <taxon>organismal metagenomes</taxon>
    </lineage>
</organism>
<sequence>MGEGKMHPFQQSTQNSNPKAAQPGNEKEEEGESEHQIGQRDSHPVCHQTNERDAVEIISNQGEGTQLGTEGDGYE</sequence>